<comment type="similarity">
    <text evidence="2">Belongs to the peptidase S9A family.</text>
</comment>
<comment type="catalytic activity">
    <reaction evidence="1">
        <text>Hydrolysis of Pro-|-Xaa &gt;&gt; Ala-|-Xaa in oligopeptides.</text>
        <dbReference type="EC" id="3.4.21.26"/>
    </reaction>
</comment>
<dbReference type="PANTHER" id="PTHR42881:SF2">
    <property type="entry name" value="PROLYL ENDOPEPTIDASE"/>
    <property type="match status" value="1"/>
</dbReference>
<keyword evidence="11" id="KW-1185">Reference proteome</keyword>
<feature type="domain" description="Peptidase S9 prolyl oligopeptidase catalytic" evidence="8">
    <location>
        <begin position="486"/>
        <end position="700"/>
    </location>
</feature>
<protein>
    <recommendedName>
        <fullName evidence="3">prolyl oligopeptidase</fullName>
        <ecNumber evidence="3">3.4.21.26</ecNumber>
    </recommendedName>
</protein>
<evidence type="ECO:0000313" key="11">
    <source>
        <dbReference type="Proteomes" id="UP001560573"/>
    </source>
</evidence>
<dbReference type="InterPro" id="IPR001375">
    <property type="entry name" value="Peptidase_S9_cat"/>
</dbReference>
<keyword evidence="7" id="KW-0732">Signal</keyword>
<dbReference type="SUPFAM" id="SSF53474">
    <property type="entry name" value="alpha/beta-Hydrolases"/>
    <property type="match status" value="1"/>
</dbReference>
<dbReference type="PANTHER" id="PTHR42881">
    <property type="entry name" value="PROLYL ENDOPEPTIDASE"/>
    <property type="match status" value="1"/>
</dbReference>
<dbReference type="InterPro" id="IPR029058">
    <property type="entry name" value="AB_hydrolase_fold"/>
</dbReference>
<evidence type="ECO:0000256" key="3">
    <source>
        <dbReference type="ARBA" id="ARBA00011897"/>
    </source>
</evidence>
<reference evidence="10 11" key="1">
    <citation type="submission" date="2023-07" db="EMBL/GenBank/DDBJ databases">
        <authorList>
            <person name="Lian W.-H."/>
        </authorList>
    </citation>
    <scope>NUCLEOTIDE SEQUENCE [LARGE SCALE GENOMIC DNA]</scope>
    <source>
        <strain evidence="10 11">SYSU DXS3180</strain>
    </source>
</reference>
<evidence type="ECO:0000256" key="2">
    <source>
        <dbReference type="ARBA" id="ARBA00005228"/>
    </source>
</evidence>
<proteinExistence type="inferred from homology"/>
<comment type="caution">
    <text evidence="10">The sequence shown here is derived from an EMBL/GenBank/DDBJ whole genome shotgun (WGS) entry which is preliminary data.</text>
</comment>
<dbReference type="SUPFAM" id="SSF50993">
    <property type="entry name" value="Peptidase/esterase 'gauge' domain"/>
    <property type="match status" value="1"/>
</dbReference>
<dbReference type="InterPro" id="IPR002471">
    <property type="entry name" value="Pept_S9_AS"/>
</dbReference>
<dbReference type="Gene3D" id="2.130.10.120">
    <property type="entry name" value="Prolyl oligopeptidase, N-terminal domain"/>
    <property type="match status" value="1"/>
</dbReference>
<organism evidence="10 11">
    <name type="scientific">Danxiaibacter flavus</name>
    <dbReference type="NCBI Taxonomy" id="3049108"/>
    <lineage>
        <taxon>Bacteria</taxon>
        <taxon>Pseudomonadati</taxon>
        <taxon>Bacteroidota</taxon>
        <taxon>Chitinophagia</taxon>
        <taxon>Chitinophagales</taxon>
        <taxon>Chitinophagaceae</taxon>
        <taxon>Danxiaibacter</taxon>
    </lineage>
</organism>
<evidence type="ECO:0000256" key="7">
    <source>
        <dbReference type="SAM" id="SignalP"/>
    </source>
</evidence>
<evidence type="ECO:0000256" key="1">
    <source>
        <dbReference type="ARBA" id="ARBA00001070"/>
    </source>
</evidence>
<dbReference type="RefSeq" id="WP_369328175.1">
    <property type="nucleotide sequence ID" value="NZ_JAULBC010000001.1"/>
</dbReference>
<feature type="signal peptide" evidence="7">
    <location>
        <begin position="1"/>
        <end position="19"/>
    </location>
</feature>
<dbReference type="InterPro" id="IPR023302">
    <property type="entry name" value="Pept_S9A_N"/>
</dbReference>
<feature type="chain" id="PRO_5045060597" description="prolyl oligopeptidase" evidence="7">
    <location>
        <begin position="20"/>
        <end position="705"/>
    </location>
</feature>
<dbReference type="EMBL" id="JAULBC010000001">
    <property type="protein sequence ID" value="MEX6686780.1"/>
    <property type="molecule type" value="Genomic_DNA"/>
</dbReference>
<dbReference type="Proteomes" id="UP001560573">
    <property type="component" value="Unassembled WGS sequence"/>
</dbReference>
<dbReference type="InterPro" id="IPR002470">
    <property type="entry name" value="Peptidase_S9A"/>
</dbReference>
<dbReference type="EC" id="3.4.21.26" evidence="3"/>
<keyword evidence="5" id="KW-0378">Hydrolase</keyword>
<sequence length="705" mass="78827">MRYITYSLTALMVCMNTMAQQPAAFKGAYPATKTVQQTDNFFGSEVSDPYRWLENDTASDTKDWVQQQNVVTNAYLSQIPFREAIKKRLTTLWNYEKYSSPSKEGNYTYFSKNDGLQNQSVLYRQKNGTTEVFLDPNRFSADGTTSLAGLDFTHDGSLLAYQISEGGSDWRKVIILTAETKKQLDDTLIDVKFSGLSWYKNEGFFYSSYDKPKGSQLSAKTERHKLYFHKLGTAQSEDQLIFGGETAPRRYIGGYVTEDQHFLVITASNATYGNELYIKDLSKRDAPIVPVVTGFDNEQHVAYAQNGELFIVTNLNAPNRKLVITDAATPTSDHWKDLIPETKFPLSISTCGKKLFAQYLKDAVSEIVQYDLSGKKEHTIALPGLGSAGGFSGKETEKEVYYSFTSYIYPYTLFKYDIATGKSELYKKPAVQFNPDNFESKQVFYTSKDGTKIPMIITHKKGIQLNGHNPLMLYGYGGFNISLTPGFSVSNLVFMENGGIYAVPNLRGGGEYGDDWHKAGTKLQKQNVFDDFIAAAEYLIKEKYTSKDYLAISGGSNGGLLVGACMTQRPDLYKVCFPAVGVMDMLRYHKFTAGAGWSYDYGTADDNKEMFEYLHKYSPVHAINKGTCYPATMVTTADHDDRVVPAHSFKFAATLQAAQSCNNPVIIRIESKAGHGAGKPTSKIIEEQADKWAFMLYNMGVSYSN</sequence>
<name>A0ABV3ZB02_9BACT</name>
<evidence type="ECO:0000259" key="8">
    <source>
        <dbReference type="Pfam" id="PF00326"/>
    </source>
</evidence>
<dbReference type="Pfam" id="PF02897">
    <property type="entry name" value="Peptidase_S9_N"/>
    <property type="match status" value="1"/>
</dbReference>
<accession>A0ABV3ZB02</accession>
<dbReference type="PROSITE" id="PS00708">
    <property type="entry name" value="PRO_ENDOPEP_SER"/>
    <property type="match status" value="1"/>
</dbReference>
<evidence type="ECO:0000313" key="10">
    <source>
        <dbReference type="EMBL" id="MEX6686780.1"/>
    </source>
</evidence>
<evidence type="ECO:0000256" key="5">
    <source>
        <dbReference type="ARBA" id="ARBA00022801"/>
    </source>
</evidence>
<dbReference type="Gene3D" id="3.40.50.1820">
    <property type="entry name" value="alpha/beta hydrolase"/>
    <property type="match status" value="1"/>
</dbReference>
<dbReference type="PRINTS" id="PR00862">
    <property type="entry name" value="PROLIGOPTASE"/>
</dbReference>
<evidence type="ECO:0000256" key="4">
    <source>
        <dbReference type="ARBA" id="ARBA00022670"/>
    </source>
</evidence>
<dbReference type="Pfam" id="PF00326">
    <property type="entry name" value="Peptidase_S9"/>
    <property type="match status" value="1"/>
</dbReference>
<evidence type="ECO:0000256" key="6">
    <source>
        <dbReference type="ARBA" id="ARBA00022825"/>
    </source>
</evidence>
<evidence type="ECO:0000259" key="9">
    <source>
        <dbReference type="Pfam" id="PF02897"/>
    </source>
</evidence>
<keyword evidence="4" id="KW-0645">Protease</keyword>
<dbReference type="InterPro" id="IPR051167">
    <property type="entry name" value="Prolyl_oligopep/macrocyclase"/>
</dbReference>
<feature type="domain" description="Peptidase S9A N-terminal" evidence="9">
    <location>
        <begin position="30"/>
        <end position="428"/>
    </location>
</feature>
<keyword evidence="6" id="KW-0720">Serine protease</keyword>
<gene>
    <name evidence="10" type="ORF">QTN47_04700</name>
</gene>